<keyword evidence="3" id="KW-1133">Transmembrane helix</keyword>
<gene>
    <name evidence="7" type="ORF">S01H4_03145</name>
</gene>
<reference evidence="7" key="1">
    <citation type="journal article" date="2014" name="Front. Microbiol.">
        <title>High frequency of phylogenetically diverse reductive dehalogenase-homologous genes in deep subseafloor sedimentary metagenomes.</title>
        <authorList>
            <person name="Kawai M."/>
            <person name="Futagami T."/>
            <person name="Toyoda A."/>
            <person name="Takaki Y."/>
            <person name="Nishi S."/>
            <person name="Hori S."/>
            <person name="Arai W."/>
            <person name="Tsubouchi T."/>
            <person name="Morono Y."/>
            <person name="Uchiyama I."/>
            <person name="Ito T."/>
            <person name="Fujiyama A."/>
            <person name="Inagaki F."/>
            <person name="Takami H."/>
        </authorList>
    </citation>
    <scope>NUCLEOTIDE SEQUENCE</scope>
    <source>
        <strain evidence="7">Expedition CK06-06</strain>
    </source>
</reference>
<evidence type="ECO:0000256" key="4">
    <source>
        <dbReference type="ARBA" id="ARBA00023136"/>
    </source>
</evidence>
<accession>X1BQX0</accession>
<keyword evidence="1" id="KW-1003">Cell membrane</keyword>
<dbReference type="Pfam" id="PF02618">
    <property type="entry name" value="YceG"/>
    <property type="match status" value="1"/>
</dbReference>
<evidence type="ECO:0000313" key="7">
    <source>
        <dbReference type="EMBL" id="GAG74551.1"/>
    </source>
</evidence>
<dbReference type="HAMAP" id="MF_02065">
    <property type="entry name" value="MltG"/>
    <property type="match status" value="1"/>
</dbReference>
<proteinExistence type="inferred from homology"/>
<dbReference type="NCBIfam" id="TIGR00247">
    <property type="entry name" value="endolytic transglycosylase MltG"/>
    <property type="match status" value="1"/>
</dbReference>
<dbReference type="PANTHER" id="PTHR30518">
    <property type="entry name" value="ENDOLYTIC MUREIN TRANSGLYCOSYLASE"/>
    <property type="match status" value="1"/>
</dbReference>
<evidence type="ECO:0008006" key="8">
    <source>
        <dbReference type="Google" id="ProtNLM"/>
    </source>
</evidence>
<dbReference type="GO" id="GO:0071555">
    <property type="term" value="P:cell wall organization"/>
    <property type="evidence" value="ECO:0007669"/>
    <property type="project" value="UniProtKB-KW"/>
</dbReference>
<comment type="caution">
    <text evidence="7">The sequence shown here is derived from an EMBL/GenBank/DDBJ whole genome shotgun (WGS) entry which is preliminary data.</text>
</comment>
<keyword evidence="5" id="KW-0456">Lyase</keyword>
<dbReference type="CDD" id="cd08010">
    <property type="entry name" value="MltG_like"/>
    <property type="match status" value="1"/>
</dbReference>
<dbReference type="Gene3D" id="3.30.1490.480">
    <property type="entry name" value="Endolytic murein transglycosylase"/>
    <property type="match status" value="1"/>
</dbReference>
<dbReference type="AlphaFoldDB" id="X1BQX0"/>
<evidence type="ECO:0000256" key="1">
    <source>
        <dbReference type="ARBA" id="ARBA00022475"/>
    </source>
</evidence>
<dbReference type="GO" id="GO:0016829">
    <property type="term" value="F:lyase activity"/>
    <property type="evidence" value="ECO:0007669"/>
    <property type="project" value="UniProtKB-KW"/>
</dbReference>
<evidence type="ECO:0000256" key="2">
    <source>
        <dbReference type="ARBA" id="ARBA00022692"/>
    </source>
</evidence>
<evidence type="ECO:0000256" key="3">
    <source>
        <dbReference type="ARBA" id="ARBA00022989"/>
    </source>
</evidence>
<organism evidence="7">
    <name type="scientific">marine sediment metagenome</name>
    <dbReference type="NCBI Taxonomy" id="412755"/>
    <lineage>
        <taxon>unclassified sequences</taxon>
        <taxon>metagenomes</taxon>
        <taxon>ecological metagenomes</taxon>
    </lineage>
</organism>
<keyword evidence="2" id="KW-0812">Transmembrane</keyword>
<keyword evidence="4" id="KW-0472">Membrane</keyword>
<keyword evidence="6" id="KW-0961">Cell wall biogenesis/degradation</keyword>
<evidence type="ECO:0000256" key="6">
    <source>
        <dbReference type="ARBA" id="ARBA00023316"/>
    </source>
</evidence>
<name>X1BQX0_9ZZZZ</name>
<protein>
    <recommendedName>
        <fullName evidence="8">Endolytic murein transglycosylase</fullName>
    </recommendedName>
</protein>
<dbReference type="PANTHER" id="PTHR30518:SF2">
    <property type="entry name" value="ENDOLYTIC MUREIN TRANSGLYCOSYLASE"/>
    <property type="match status" value="1"/>
</dbReference>
<evidence type="ECO:0000256" key="5">
    <source>
        <dbReference type="ARBA" id="ARBA00023239"/>
    </source>
</evidence>
<dbReference type="InterPro" id="IPR003770">
    <property type="entry name" value="MLTG-like"/>
</dbReference>
<dbReference type="EMBL" id="BART01000745">
    <property type="protein sequence ID" value="GAG74551.1"/>
    <property type="molecule type" value="Genomic_DNA"/>
</dbReference>
<sequence>MILKEIASLLEEKGIINNAFLFRLFVEQRGKEKSLTPGIYILETNSEYEKVLDKITAGPPPVTYKFIIPEGYTVKQIVGRVAQEIPFIDNIDMEEAVDISNYSYDYLVDSSSLEGFLFPKTYEVTIDYSARNIVEMMLAQYQLETGSLDYSFAENKGLSPYNILKISSMIEKEAYVPEERALVSAVIHNRLDLNMALCIDAVICYDLDKWNEGLTNADKEIDSPYNTYMYAGLPPTPICNPGLASIEAALNPADVGYLYYVVDDPEKHTHHFSINYEEHTEVQNNTN</sequence>